<organism evidence="5 6">
    <name type="scientific">Sipha flava</name>
    <name type="common">yellow sugarcane aphid</name>
    <dbReference type="NCBI Taxonomy" id="143950"/>
    <lineage>
        <taxon>Eukaryota</taxon>
        <taxon>Metazoa</taxon>
        <taxon>Ecdysozoa</taxon>
        <taxon>Arthropoda</taxon>
        <taxon>Hexapoda</taxon>
        <taxon>Insecta</taxon>
        <taxon>Pterygota</taxon>
        <taxon>Neoptera</taxon>
        <taxon>Paraneoptera</taxon>
        <taxon>Hemiptera</taxon>
        <taxon>Sternorrhyncha</taxon>
        <taxon>Aphidomorpha</taxon>
        <taxon>Aphidoidea</taxon>
        <taxon>Aphididae</taxon>
        <taxon>Sipha</taxon>
    </lineage>
</organism>
<evidence type="ECO:0000256" key="3">
    <source>
        <dbReference type="SAM" id="MobiDB-lite"/>
    </source>
</evidence>
<evidence type="ECO:0000259" key="4">
    <source>
        <dbReference type="PROSITE" id="PS50961"/>
    </source>
</evidence>
<reference evidence="6" key="1">
    <citation type="submission" date="2025-08" db="UniProtKB">
        <authorList>
            <consortium name="RefSeq"/>
        </authorList>
    </citation>
    <scope>IDENTIFICATION</scope>
    <source>
        <tissue evidence="6">Whole body</tissue>
    </source>
</reference>
<dbReference type="PANTHER" id="PTHR22792:SF132">
    <property type="entry name" value="LA-RELATED PROTEIN 1"/>
    <property type="match status" value="1"/>
</dbReference>
<feature type="compositionally biased region" description="Polar residues" evidence="3">
    <location>
        <begin position="1177"/>
        <end position="1188"/>
    </location>
</feature>
<feature type="region of interest" description="Disordered" evidence="3">
    <location>
        <begin position="1153"/>
        <end position="1199"/>
    </location>
</feature>
<evidence type="ECO:0000256" key="1">
    <source>
        <dbReference type="ARBA" id="ARBA00022884"/>
    </source>
</evidence>
<proteinExistence type="predicted"/>
<feature type="region of interest" description="Disordered" evidence="3">
    <location>
        <begin position="279"/>
        <end position="361"/>
    </location>
</feature>
<dbReference type="InterPro" id="IPR045180">
    <property type="entry name" value="La_dom_prot"/>
</dbReference>
<evidence type="ECO:0000256" key="2">
    <source>
        <dbReference type="PROSITE-ProRule" id="PRU00332"/>
    </source>
</evidence>
<gene>
    <name evidence="6" type="primary">LOC112680516</name>
</gene>
<dbReference type="GO" id="GO:0048255">
    <property type="term" value="P:mRNA stabilization"/>
    <property type="evidence" value="ECO:0007669"/>
    <property type="project" value="InterPro"/>
</dbReference>
<keyword evidence="1 2" id="KW-0694">RNA-binding</keyword>
<dbReference type="AlphaFoldDB" id="A0A8B8F6F4"/>
<feature type="compositionally biased region" description="Basic and acidic residues" evidence="3">
    <location>
        <begin position="58"/>
        <end position="71"/>
    </location>
</feature>
<feature type="region of interest" description="Disordered" evidence="3">
    <location>
        <begin position="56"/>
        <end position="82"/>
    </location>
</feature>
<dbReference type="GO" id="GO:0005737">
    <property type="term" value="C:cytoplasm"/>
    <property type="evidence" value="ECO:0007669"/>
    <property type="project" value="UniProtKB-ARBA"/>
</dbReference>
<evidence type="ECO:0000313" key="6">
    <source>
        <dbReference type="RefSeq" id="XP_025406404.1"/>
    </source>
</evidence>
<dbReference type="SUPFAM" id="SSF46785">
    <property type="entry name" value="Winged helix' DNA-binding domain"/>
    <property type="match status" value="1"/>
</dbReference>
<dbReference type="InterPro" id="IPR006607">
    <property type="entry name" value="DM15"/>
</dbReference>
<dbReference type="Gene3D" id="1.10.10.10">
    <property type="entry name" value="Winged helix-like DNA-binding domain superfamily/Winged helix DNA-binding domain"/>
    <property type="match status" value="1"/>
</dbReference>
<feature type="domain" description="HTH La-type RNA-binding" evidence="4">
    <location>
        <begin position="394"/>
        <end position="484"/>
    </location>
</feature>
<keyword evidence="5" id="KW-1185">Reference proteome</keyword>
<sequence>MISMDPVVVQSSTATSVVMSTKSVCNKENIRTKKYVPASDDIDGTVNKIAQCQSPVLGEDKQLPDLNKCDEGSENESTNNDKKKFVEAPLPKTNPWTANKNAAHIVRSKESVKEKDPTVGEKRILLPQQQTSCDMSSGKALSSSSIKFNKIKKNKELNGIEAWPSLGNTQSSDKKYLNQSENSSQNIQSTLTKMNNGTSIISKDVQTSTREVNPVQKSCQKNNGLEKNKTNNDHSNTNELENGTNSGHSSSNESNNIDKRKKVKHSKWTPLDIEVSKENSYRSRLSKYRRDRSGGRDKSNNQIRNKNNRRVPDLSDPTMTDSDKRDGGPMRYLRHQRSRNRHQDEETKTSTQKTSSDGKSVSYNFKGNDLYSAPSRLNYTQPYCELVPFMTYPVINEQTVINLLKQQISYYFSTDNLCKDTFFRFHMDEQGYVPVTFIASFKRVRELSQDISLVMKAMIDMEELELNGHMVRCRNDPTKWPLKEIPQQFLFKNNLTAQNPLFAHPMGPPSIVPLISPDLMVKNLPAPPPPPSIQIVSDPQVAMNLNPDVPEFVPRSGPIESKTEDNCDTIDCEQIKNNNEKNTTSEHIEISNKMNSQHLKYASLKSDTIQEEEYDNDTYKSVAVENVDDIESWKEVKRRSKTKNTNSVSLETNVSSNLSKRNVSENLVDWNLGFQFDEDLASVPCGKINKFNENPIGSDSDESDYGDKDDFDDNDIDKLMIITQKMISRPQKIEDRSHDKTTRVKMTQDLEHAIDLGLRLYEEDLWHTNSVNQPSYKTVNVVTQEVFERLVPKTPKKVNQVPPPPPPSLAIDNLTEIMESIETKEENAFIQEKAHTSTQTKTKVKFDLQKPNRRHFYGDIDESSGHRKRSRFNVDREHHVGWVLDSRAHSRPRTTSFGSGTLGTSPNLSEGYLSSTPQSLPTFHHPSHALLMENNFTQQAYHKYHSRCLKERSRLGPGMSQEMNTLYRFWSFFLRDNFNKNMYKEFQTMAVEDANSGFRYGLECLFRYYSYGLEKKFRPELYKDFQAETIRDYENGQLYGLEKFWAFLAYYKYSKTLQVDPKLKQFLNKFKTIEDFRKAEEQLPKSEGYLDASMRKMARMKRHRSYSENSTLDALKMASDVGLKPLNIISNVSSTNDDNWRKNSVLPRRRYLSVGEKSGESKGSRTLTKVTFDFNKKGSSTIDENSTESPKKSNIPENR</sequence>
<feature type="compositionally biased region" description="Low complexity" evidence="3">
    <location>
        <begin position="241"/>
        <end position="255"/>
    </location>
</feature>
<dbReference type="OrthoDB" id="340227at2759"/>
<dbReference type="InterPro" id="IPR006630">
    <property type="entry name" value="La_HTH"/>
</dbReference>
<dbReference type="Proteomes" id="UP000694846">
    <property type="component" value="Unplaced"/>
</dbReference>
<dbReference type="Pfam" id="PF21071">
    <property type="entry name" value="LARP1_HEAT"/>
    <property type="match status" value="1"/>
</dbReference>
<accession>A0A8B8F6F4</accession>
<dbReference type="SMART" id="SM00715">
    <property type="entry name" value="LA"/>
    <property type="match status" value="1"/>
</dbReference>
<feature type="compositionally biased region" description="Polar residues" evidence="3">
    <location>
        <begin position="204"/>
        <end position="223"/>
    </location>
</feature>
<dbReference type="SMART" id="SM00684">
    <property type="entry name" value="DM15"/>
    <property type="match status" value="3"/>
</dbReference>
<protein>
    <submittedName>
        <fullName evidence="6">La-related protein 1</fullName>
    </submittedName>
</protein>
<dbReference type="GO" id="GO:0000339">
    <property type="term" value="F:RNA cap binding"/>
    <property type="evidence" value="ECO:0007669"/>
    <property type="project" value="InterPro"/>
</dbReference>
<feature type="region of interest" description="Disordered" evidence="3">
    <location>
        <begin position="204"/>
        <end position="267"/>
    </location>
</feature>
<dbReference type="GeneID" id="112680516"/>
<dbReference type="InterPro" id="IPR036388">
    <property type="entry name" value="WH-like_DNA-bd_sf"/>
</dbReference>
<feature type="region of interest" description="Disordered" evidence="3">
    <location>
        <begin position="163"/>
        <end position="186"/>
    </location>
</feature>
<evidence type="ECO:0000313" key="5">
    <source>
        <dbReference type="Proteomes" id="UP000694846"/>
    </source>
</evidence>
<dbReference type="PROSITE" id="PS50961">
    <property type="entry name" value="HTH_LA"/>
    <property type="match status" value="1"/>
</dbReference>
<name>A0A8B8F6F4_9HEMI</name>
<dbReference type="Pfam" id="PF05383">
    <property type="entry name" value="La"/>
    <property type="match status" value="1"/>
</dbReference>
<dbReference type="CTD" id="53567"/>
<dbReference type="InterPro" id="IPR036390">
    <property type="entry name" value="WH_DNA-bd_sf"/>
</dbReference>
<dbReference type="PANTHER" id="PTHR22792">
    <property type="entry name" value="LUPUS LA PROTEIN-RELATED"/>
    <property type="match status" value="1"/>
</dbReference>
<dbReference type="RefSeq" id="XP_025406404.1">
    <property type="nucleotide sequence ID" value="XM_025550619.1"/>
</dbReference>